<evidence type="ECO:0000313" key="3">
    <source>
        <dbReference type="Proteomes" id="UP000823561"/>
    </source>
</evidence>
<dbReference type="Proteomes" id="UP000823561">
    <property type="component" value="Chromosome 7"/>
</dbReference>
<dbReference type="AlphaFoldDB" id="A0AAV6GWZ5"/>
<feature type="compositionally biased region" description="Basic and acidic residues" evidence="1">
    <location>
        <begin position="61"/>
        <end position="94"/>
    </location>
</feature>
<keyword evidence="3" id="KW-1185">Reference proteome</keyword>
<feature type="compositionally biased region" description="Polar residues" evidence="1">
    <location>
        <begin position="149"/>
        <end position="158"/>
    </location>
</feature>
<reference evidence="2" key="1">
    <citation type="submission" date="2020-10" db="EMBL/GenBank/DDBJ databases">
        <title>Chromosome-scale genome assembly of the Allis shad, Alosa alosa.</title>
        <authorList>
            <person name="Margot Z."/>
            <person name="Christophe K."/>
            <person name="Cabau C."/>
            <person name="Louis A."/>
            <person name="Berthelot C."/>
            <person name="Parey E."/>
            <person name="Roest Crollius H."/>
            <person name="Montfort J."/>
            <person name="Robinson-Rechavi M."/>
            <person name="Bucao C."/>
            <person name="Bouchez O."/>
            <person name="Gislard M."/>
            <person name="Lluch J."/>
            <person name="Milhes M."/>
            <person name="Lampietro C."/>
            <person name="Lopez Roques C."/>
            <person name="Donnadieu C."/>
            <person name="Braasch I."/>
            <person name="Desvignes T."/>
            <person name="Postlethwait J."/>
            <person name="Bobe J."/>
            <person name="Guiguen Y."/>
        </authorList>
    </citation>
    <scope>NUCLEOTIDE SEQUENCE</scope>
    <source>
        <strain evidence="2">M-15738</strain>
        <tissue evidence="2">Blood</tissue>
    </source>
</reference>
<comment type="caution">
    <text evidence="2">The sequence shown here is derived from an EMBL/GenBank/DDBJ whole genome shotgun (WGS) entry which is preliminary data.</text>
</comment>
<feature type="compositionally biased region" description="Basic residues" evidence="1">
    <location>
        <begin position="109"/>
        <end position="126"/>
    </location>
</feature>
<gene>
    <name evidence="2" type="ORF">AALO_G00104660</name>
</gene>
<name>A0AAV6GWZ5_9TELE</name>
<evidence type="ECO:0000313" key="2">
    <source>
        <dbReference type="EMBL" id="KAG5278964.1"/>
    </source>
</evidence>
<dbReference type="EMBL" id="JADWDJ010000007">
    <property type="protein sequence ID" value="KAG5278964.1"/>
    <property type="molecule type" value="Genomic_DNA"/>
</dbReference>
<sequence>MGRQKSVGEVGLPKVTPQSALSVKIAPDQSQAQTQPRQRPSRTNGRRKRSTVENFNFPTHELWDKEDWEKTKENHYLYHHGGGEKGAAESKSGDPTEPSKVQPWSRLRPSSRRGPKKSYFKWRKRKASVDEDPPLPHEDWEQEIREQASDNSEANHSSPYGIEDVLTVAMMKLSMEDRNGCMPSLYNPSVHHMPPVKWEYGSHATVEGQFSDAEE</sequence>
<evidence type="ECO:0000256" key="1">
    <source>
        <dbReference type="SAM" id="MobiDB-lite"/>
    </source>
</evidence>
<feature type="region of interest" description="Disordered" evidence="1">
    <location>
        <begin position="1"/>
        <end position="160"/>
    </location>
</feature>
<proteinExistence type="predicted"/>
<accession>A0AAV6GWZ5</accession>
<protein>
    <submittedName>
        <fullName evidence="2">Uncharacterized protein</fullName>
    </submittedName>
</protein>
<feature type="compositionally biased region" description="Polar residues" evidence="1">
    <location>
        <begin position="28"/>
        <end position="43"/>
    </location>
</feature>
<organism evidence="2 3">
    <name type="scientific">Alosa alosa</name>
    <name type="common">allis shad</name>
    <dbReference type="NCBI Taxonomy" id="278164"/>
    <lineage>
        <taxon>Eukaryota</taxon>
        <taxon>Metazoa</taxon>
        <taxon>Chordata</taxon>
        <taxon>Craniata</taxon>
        <taxon>Vertebrata</taxon>
        <taxon>Euteleostomi</taxon>
        <taxon>Actinopterygii</taxon>
        <taxon>Neopterygii</taxon>
        <taxon>Teleostei</taxon>
        <taxon>Clupei</taxon>
        <taxon>Clupeiformes</taxon>
        <taxon>Clupeoidei</taxon>
        <taxon>Clupeidae</taxon>
        <taxon>Alosa</taxon>
    </lineage>
</organism>
<feature type="compositionally biased region" description="Basic and acidic residues" evidence="1">
    <location>
        <begin position="134"/>
        <end position="148"/>
    </location>
</feature>